<gene>
    <name evidence="1" type="ordered locus">Saro_2177</name>
</gene>
<accession>Q2G6A7</accession>
<sequence>MAMELLEQIEAYLAQTRTSPSTFGRHVVADPRFVQDLRDGRRPRRKTCQKVSEFLASSEAVSRR</sequence>
<dbReference type="HOGENOM" id="CLU_190763_0_0_5"/>
<protein>
    <submittedName>
        <fullName evidence="1">Uncharacterized protein</fullName>
    </submittedName>
</protein>
<organism evidence="1 2">
    <name type="scientific">Novosphingobium aromaticivorans (strain ATCC 700278 / DSM 12444 / CCUG 56034 / CIP 105152 / NBRC 16084 / F199)</name>
    <dbReference type="NCBI Taxonomy" id="279238"/>
    <lineage>
        <taxon>Bacteria</taxon>
        <taxon>Pseudomonadati</taxon>
        <taxon>Pseudomonadota</taxon>
        <taxon>Alphaproteobacteria</taxon>
        <taxon>Sphingomonadales</taxon>
        <taxon>Sphingomonadaceae</taxon>
        <taxon>Novosphingobium</taxon>
    </lineage>
</organism>
<name>Q2G6A7_NOVAD</name>
<dbReference type="eggNOG" id="ENOG5032KV2">
    <property type="taxonomic scope" value="Bacteria"/>
</dbReference>
<dbReference type="EMBL" id="CP000248">
    <property type="protein sequence ID" value="ABD26616.1"/>
    <property type="molecule type" value="Genomic_DNA"/>
</dbReference>
<dbReference type="Proteomes" id="UP000009134">
    <property type="component" value="Chromosome"/>
</dbReference>
<dbReference type="AlphaFoldDB" id="Q2G6A7"/>
<proteinExistence type="predicted"/>
<keyword evidence="2" id="KW-1185">Reference proteome</keyword>
<reference evidence="2" key="1">
    <citation type="submission" date="2006-01" db="EMBL/GenBank/DDBJ databases">
        <title>Complete sequence of Novosphingobium aromaticivorans DSM 12444.</title>
        <authorList>
            <consortium name="US DOE Joint Genome Institute"/>
            <person name="Copeland A."/>
            <person name="Lucas S."/>
            <person name="Lapidus A."/>
            <person name="Barry K."/>
            <person name="Detter J.C."/>
            <person name="Glavina T."/>
            <person name="Hammon N."/>
            <person name="Israni S."/>
            <person name="Pitluck S."/>
            <person name="Chain P."/>
            <person name="Malfatti S."/>
            <person name="Shin M."/>
            <person name="Vergez L."/>
            <person name="Schmutz J."/>
            <person name="Larimer F."/>
            <person name="Land M."/>
            <person name="Kyrpides N."/>
            <person name="Ivanova N."/>
            <person name="Fredrickson J."/>
            <person name="Balkwill D."/>
            <person name="Romine M.F."/>
            <person name="Richardson P."/>
        </authorList>
    </citation>
    <scope>NUCLEOTIDE SEQUENCE [LARGE SCALE GENOMIC DNA]</scope>
    <source>
        <strain evidence="2">ATCC 700278 / DSM 12444 / CCUG 56034 / CIP 105152 / NBRC 16084 / F199</strain>
    </source>
</reference>
<evidence type="ECO:0000313" key="2">
    <source>
        <dbReference type="Proteomes" id="UP000009134"/>
    </source>
</evidence>
<dbReference type="STRING" id="279238.Saro_2177"/>
<evidence type="ECO:0000313" key="1">
    <source>
        <dbReference type="EMBL" id="ABD26616.1"/>
    </source>
</evidence>
<dbReference type="KEGG" id="nar:Saro_2177"/>